<dbReference type="InterPro" id="IPR051790">
    <property type="entry name" value="Cytochrome_c-biogenesis_DsbD"/>
</dbReference>
<dbReference type="AlphaFoldDB" id="A0A699YL47"/>
<comment type="caution">
    <text evidence="3">The sequence shown here is derived from an EMBL/GenBank/DDBJ whole genome shotgun (WGS) entry which is preliminary data.</text>
</comment>
<accession>A0A699YL47</accession>
<reference evidence="3 4" key="1">
    <citation type="submission" date="2020-02" db="EMBL/GenBank/DDBJ databases">
        <title>Draft genome sequence of Haematococcus lacustris strain NIES-144.</title>
        <authorList>
            <person name="Morimoto D."/>
            <person name="Nakagawa S."/>
            <person name="Yoshida T."/>
            <person name="Sawayama S."/>
        </authorList>
    </citation>
    <scope>NUCLEOTIDE SEQUENCE [LARGE SCALE GENOMIC DNA]</scope>
    <source>
        <strain evidence="3 4">NIES-144</strain>
    </source>
</reference>
<keyword evidence="4" id="KW-1185">Reference proteome</keyword>
<evidence type="ECO:0000313" key="3">
    <source>
        <dbReference type="EMBL" id="GFH10987.1"/>
    </source>
</evidence>
<evidence type="ECO:0000256" key="2">
    <source>
        <dbReference type="SAM" id="MobiDB-lite"/>
    </source>
</evidence>
<dbReference type="GO" id="GO:0017004">
    <property type="term" value="P:cytochrome complex assembly"/>
    <property type="evidence" value="ECO:0007669"/>
    <property type="project" value="UniProtKB-KW"/>
</dbReference>
<feature type="compositionally biased region" description="Low complexity" evidence="2">
    <location>
        <begin position="388"/>
        <end position="401"/>
    </location>
</feature>
<evidence type="ECO:0000313" key="4">
    <source>
        <dbReference type="Proteomes" id="UP000485058"/>
    </source>
</evidence>
<feature type="compositionally biased region" description="Polar residues" evidence="2">
    <location>
        <begin position="339"/>
        <end position="354"/>
    </location>
</feature>
<protein>
    <submittedName>
        <fullName evidence="3">Cytochrome c-type biogenesis ccda-like chloroplastic protein 2</fullName>
    </submittedName>
</protein>
<dbReference type="PANTHER" id="PTHR31272">
    <property type="entry name" value="CYTOCHROME C-TYPE BIOGENESIS PROTEIN HI_1454-RELATED"/>
    <property type="match status" value="1"/>
</dbReference>
<gene>
    <name evidence="3" type="ORF">HaLaN_06404</name>
</gene>
<name>A0A699YL47_HAELA</name>
<feature type="region of interest" description="Disordered" evidence="2">
    <location>
        <begin position="484"/>
        <end position="506"/>
    </location>
</feature>
<feature type="compositionally biased region" description="Polar residues" evidence="2">
    <location>
        <begin position="494"/>
        <end position="506"/>
    </location>
</feature>
<organism evidence="3 4">
    <name type="scientific">Haematococcus lacustris</name>
    <name type="common">Green alga</name>
    <name type="synonym">Haematococcus pluvialis</name>
    <dbReference type="NCBI Taxonomy" id="44745"/>
    <lineage>
        <taxon>Eukaryota</taxon>
        <taxon>Viridiplantae</taxon>
        <taxon>Chlorophyta</taxon>
        <taxon>core chlorophytes</taxon>
        <taxon>Chlorophyceae</taxon>
        <taxon>CS clade</taxon>
        <taxon>Chlamydomonadales</taxon>
        <taxon>Haematococcaceae</taxon>
        <taxon>Haematococcus</taxon>
    </lineage>
</organism>
<proteinExistence type="predicted"/>
<feature type="region of interest" description="Disordered" evidence="2">
    <location>
        <begin position="339"/>
        <end position="411"/>
    </location>
</feature>
<keyword evidence="1" id="KW-0201">Cytochrome c-type biogenesis</keyword>
<evidence type="ECO:0000256" key="1">
    <source>
        <dbReference type="ARBA" id="ARBA00022748"/>
    </source>
</evidence>
<sequence>MHKASFLPRLHSAGYSGTMLAAPWRSAVDMNHDRSTARWSPWAIAGCRAQSSHKASHRVEWVREGLGLLQQQQYVEGAGALSGAQAHAPSAYMTWRKLTSWCAFHASMLSTEPEQAASTQRHCAAQEQALALHTGTSAAAALVGQQLPGREADQPQLYTTCCPVCRTPAPWRDLVGLQPGLRQQLGPAAAGPDGPPADCASAQSANQLDGAGLACPGDGACTAQTKYLKASAMNKGCKVHGALGGRAGVGASGGGEEVPSCSRVGAWRTEPLRVQQQHMQAWAGTTYGTTTTVDPSPAHSAEPAVAPAPRAQATQGARTTCLNTQPGYSSAAMQASATGSMAPCSQGSRQSATRPQRRGGGTRHAGPRASNSSQQATADVPITGPCGASGAEVTAGAAASTPEPCNGAGRMEEPQALPQLHASEPDILYEVGQRANDLVAAQLAGVTPVTYAAVLAAGLATSLSPCTLSVLPLTIGYIGGYSPSASNAESSASTQQAKPNITTQVS</sequence>
<feature type="compositionally biased region" description="Low complexity" evidence="2">
    <location>
        <begin position="484"/>
        <end position="493"/>
    </location>
</feature>
<dbReference type="Proteomes" id="UP000485058">
    <property type="component" value="Unassembled WGS sequence"/>
</dbReference>
<dbReference type="PANTHER" id="PTHR31272:SF6">
    <property type="entry name" value="CYTOCHROME C-TYPE BIOGENESIS CCDA-LIKE CHLOROPLASTIC PROTEIN"/>
    <property type="match status" value="1"/>
</dbReference>
<feature type="region of interest" description="Disordered" evidence="2">
    <location>
        <begin position="293"/>
        <end position="317"/>
    </location>
</feature>
<dbReference type="EMBL" id="BLLF01000364">
    <property type="protein sequence ID" value="GFH10987.1"/>
    <property type="molecule type" value="Genomic_DNA"/>
</dbReference>